<dbReference type="FunFam" id="1.10.510.10:FF:001346">
    <property type="entry name" value="Uncharacterized protein"/>
    <property type="match status" value="1"/>
</dbReference>
<dbReference type="Pfam" id="PF07714">
    <property type="entry name" value="PK_Tyr_Ser-Thr"/>
    <property type="match status" value="1"/>
</dbReference>
<sequence length="108" mass="12752">MAPECMKTTIHANELSDVFSFGIVMWEIFSLGDTPYPDIQSRDVDSKLKQGYKMKKPEYCDDAFYKIMLKCWHYHPNKRSGFAEVKDQLSHMFQEGPSEEHYYRSNDL</sequence>
<dbReference type="InterPro" id="IPR020635">
    <property type="entry name" value="Tyr_kinase_cat_dom"/>
</dbReference>
<organism evidence="2 3">
    <name type="scientific">Mytilus galloprovincialis</name>
    <name type="common">Mediterranean mussel</name>
    <dbReference type="NCBI Taxonomy" id="29158"/>
    <lineage>
        <taxon>Eukaryota</taxon>
        <taxon>Metazoa</taxon>
        <taxon>Spiralia</taxon>
        <taxon>Lophotrochozoa</taxon>
        <taxon>Mollusca</taxon>
        <taxon>Bivalvia</taxon>
        <taxon>Autobranchia</taxon>
        <taxon>Pteriomorphia</taxon>
        <taxon>Mytilida</taxon>
        <taxon>Mytiloidea</taxon>
        <taxon>Mytilidae</taxon>
        <taxon>Mytilinae</taxon>
        <taxon>Mytilus</taxon>
    </lineage>
</organism>
<dbReference type="GO" id="GO:0005886">
    <property type="term" value="C:plasma membrane"/>
    <property type="evidence" value="ECO:0007669"/>
    <property type="project" value="TreeGrafter"/>
</dbReference>
<dbReference type="InterPro" id="IPR000719">
    <property type="entry name" value="Prot_kinase_dom"/>
</dbReference>
<dbReference type="SUPFAM" id="SSF56112">
    <property type="entry name" value="Protein kinase-like (PK-like)"/>
    <property type="match status" value="1"/>
</dbReference>
<dbReference type="InterPro" id="IPR050122">
    <property type="entry name" value="RTK"/>
</dbReference>
<dbReference type="PANTHER" id="PTHR24416">
    <property type="entry name" value="TYROSINE-PROTEIN KINASE RECEPTOR"/>
    <property type="match status" value="1"/>
</dbReference>
<dbReference type="GO" id="GO:0005524">
    <property type="term" value="F:ATP binding"/>
    <property type="evidence" value="ECO:0007669"/>
    <property type="project" value="InterPro"/>
</dbReference>
<reference evidence="2" key="1">
    <citation type="submission" date="2018-11" db="EMBL/GenBank/DDBJ databases">
        <authorList>
            <person name="Alioto T."/>
            <person name="Alioto T."/>
        </authorList>
    </citation>
    <scope>NUCLEOTIDE SEQUENCE</scope>
</reference>
<evidence type="ECO:0000313" key="2">
    <source>
        <dbReference type="EMBL" id="VDI04518.1"/>
    </source>
</evidence>
<dbReference type="InterPro" id="IPR011009">
    <property type="entry name" value="Kinase-like_dom_sf"/>
</dbReference>
<evidence type="ECO:0000313" key="3">
    <source>
        <dbReference type="Proteomes" id="UP000596742"/>
    </source>
</evidence>
<comment type="caution">
    <text evidence="2">The sequence shown here is derived from an EMBL/GenBank/DDBJ whole genome shotgun (WGS) entry which is preliminary data.</text>
</comment>
<protein>
    <recommendedName>
        <fullName evidence="1">Protein kinase domain-containing protein</fullName>
    </recommendedName>
</protein>
<dbReference type="SMART" id="SM00219">
    <property type="entry name" value="TyrKc"/>
    <property type="match status" value="1"/>
</dbReference>
<dbReference type="GO" id="GO:0043235">
    <property type="term" value="C:receptor complex"/>
    <property type="evidence" value="ECO:0007669"/>
    <property type="project" value="TreeGrafter"/>
</dbReference>
<dbReference type="Gene3D" id="1.10.510.10">
    <property type="entry name" value="Transferase(Phosphotransferase) domain 1"/>
    <property type="match status" value="1"/>
</dbReference>
<dbReference type="Proteomes" id="UP000596742">
    <property type="component" value="Unassembled WGS sequence"/>
</dbReference>
<proteinExistence type="predicted"/>
<dbReference type="PANTHER" id="PTHR24416:SF611">
    <property type="entry name" value="TYROSINE-PROTEIN KINASE TRANSMEMBRANE RECEPTOR ROR"/>
    <property type="match status" value="1"/>
</dbReference>
<name>A0A8B6CFA7_MYTGA</name>
<keyword evidence="3" id="KW-1185">Reference proteome</keyword>
<dbReference type="GO" id="GO:0004714">
    <property type="term" value="F:transmembrane receptor protein tyrosine kinase activity"/>
    <property type="evidence" value="ECO:0007669"/>
    <property type="project" value="TreeGrafter"/>
</dbReference>
<dbReference type="EMBL" id="UYJE01001720">
    <property type="protein sequence ID" value="VDI04518.1"/>
    <property type="molecule type" value="Genomic_DNA"/>
</dbReference>
<feature type="domain" description="Protein kinase" evidence="1">
    <location>
        <begin position="1"/>
        <end position="94"/>
    </location>
</feature>
<gene>
    <name evidence="2" type="ORF">MGAL_10B071439</name>
</gene>
<dbReference type="AlphaFoldDB" id="A0A8B6CFA7"/>
<dbReference type="InterPro" id="IPR001245">
    <property type="entry name" value="Ser-Thr/Tyr_kinase_cat_dom"/>
</dbReference>
<evidence type="ECO:0000259" key="1">
    <source>
        <dbReference type="PROSITE" id="PS50011"/>
    </source>
</evidence>
<dbReference type="PRINTS" id="PR00109">
    <property type="entry name" value="TYRKINASE"/>
</dbReference>
<dbReference type="GO" id="GO:0007169">
    <property type="term" value="P:cell surface receptor protein tyrosine kinase signaling pathway"/>
    <property type="evidence" value="ECO:0007669"/>
    <property type="project" value="TreeGrafter"/>
</dbReference>
<accession>A0A8B6CFA7</accession>
<dbReference type="OrthoDB" id="6147130at2759"/>
<dbReference type="PROSITE" id="PS50011">
    <property type="entry name" value="PROTEIN_KINASE_DOM"/>
    <property type="match status" value="1"/>
</dbReference>